<dbReference type="VEuPathDB" id="TrichDB:TVAG_290580"/>
<feature type="compositionally biased region" description="Pro residues" evidence="1">
    <location>
        <begin position="146"/>
        <end position="179"/>
    </location>
</feature>
<keyword evidence="3" id="KW-1185">Reference proteome</keyword>
<protein>
    <submittedName>
        <fullName evidence="2">Uncharacterized Cys-rich domain containing protein</fullName>
    </submittedName>
</protein>
<dbReference type="InterPro" id="IPR006461">
    <property type="entry name" value="PLAC_motif_containing"/>
</dbReference>
<feature type="compositionally biased region" description="Basic and acidic residues" evidence="1">
    <location>
        <begin position="112"/>
        <end position="122"/>
    </location>
</feature>
<dbReference type="OrthoDB" id="1045822at2759"/>
<dbReference type="InParanoid" id="A2EQU2"/>
<dbReference type="AlphaFoldDB" id="A2EQU2"/>
<dbReference type="Proteomes" id="UP000001542">
    <property type="component" value="Unassembled WGS sequence"/>
</dbReference>
<accession>A2EQU2</accession>
<feature type="region of interest" description="Disordered" evidence="1">
    <location>
        <begin position="107"/>
        <end position="208"/>
    </location>
</feature>
<dbReference type="KEGG" id="tva:4762853"/>
<gene>
    <name evidence="2" type="ORF">TVAG_290580</name>
</gene>
<sequence length="208" mass="23438">MSGFHTDLFDCFKDMESCCIGCYCPCVLTCKSQEKLEGIKSWRQLCFPMIDFNIRQIIRQRMNYEHEPCNDCCAFCFCLPCFACQNYRELKAGYGLPLPGEGYKGYIRTPKGGKEHTHHTEKVQGVQNQPSPPGYPQYNQPQPTYQAPPPTYPSPPPAYPPQQPAYPPQAPNNYYPPQPGYYAPPQNAPAPQSHHKKKDSSSSSSSSS</sequence>
<name>A2EQU2_TRIV3</name>
<dbReference type="RefSeq" id="XP_001317211.1">
    <property type="nucleotide sequence ID" value="XM_001317176.1"/>
</dbReference>
<dbReference type="EMBL" id="DS113460">
    <property type="protein sequence ID" value="EAY04988.1"/>
    <property type="molecule type" value="Genomic_DNA"/>
</dbReference>
<dbReference type="VEuPathDB" id="TrichDB:TVAGG3_0243670"/>
<feature type="compositionally biased region" description="Low complexity" evidence="1">
    <location>
        <begin position="180"/>
        <end position="192"/>
    </location>
</feature>
<feature type="compositionally biased region" description="Low complexity" evidence="1">
    <location>
        <begin position="136"/>
        <end position="145"/>
    </location>
</feature>
<reference evidence="2" key="2">
    <citation type="journal article" date="2007" name="Science">
        <title>Draft genome sequence of the sexually transmitted pathogen Trichomonas vaginalis.</title>
        <authorList>
            <person name="Carlton J.M."/>
            <person name="Hirt R.P."/>
            <person name="Silva J.C."/>
            <person name="Delcher A.L."/>
            <person name="Schatz M."/>
            <person name="Zhao Q."/>
            <person name="Wortman J.R."/>
            <person name="Bidwell S.L."/>
            <person name="Alsmark U.C.M."/>
            <person name="Besteiro S."/>
            <person name="Sicheritz-Ponten T."/>
            <person name="Noel C.J."/>
            <person name="Dacks J.B."/>
            <person name="Foster P.G."/>
            <person name="Simillion C."/>
            <person name="Van de Peer Y."/>
            <person name="Miranda-Saavedra D."/>
            <person name="Barton G.J."/>
            <person name="Westrop G.D."/>
            <person name="Mueller S."/>
            <person name="Dessi D."/>
            <person name="Fiori P.L."/>
            <person name="Ren Q."/>
            <person name="Paulsen I."/>
            <person name="Zhang H."/>
            <person name="Bastida-Corcuera F.D."/>
            <person name="Simoes-Barbosa A."/>
            <person name="Brown M.T."/>
            <person name="Hayes R.D."/>
            <person name="Mukherjee M."/>
            <person name="Okumura C.Y."/>
            <person name="Schneider R."/>
            <person name="Smith A.J."/>
            <person name="Vanacova S."/>
            <person name="Villalvazo M."/>
            <person name="Haas B.J."/>
            <person name="Pertea M."/>
            <person name="Feldblyum T.V."/>
            <person name="Utterback T.R."/>
            <person name="Shu C.L."/>
            <person name="Osoegawa K."/>
            <person name="de Jong P.J."/>
            <person name="Hrdy I."/>
            <person name="Horvathova L."/>
            <person name="Zubacova Z."/>
            <person name="Dolezal P."/>
            <person name="Malik S.B."/>
            <person name="Logsdon J.M. Jr."/>
            <person name="Henze K."/>
            <person name="Gupta A."/>
            <person name="Wang C.C."/>
            <person name="Dunne R.L."/>
            <person name="Upcroft J.A."/>
            <person name="Upcroft P."/>
            <person name="White O."/>
            <person name="Salzberg S.L."/>
            <person name="Tang P."/>
            <person name="Chiu C.-H."/>
            <person name="Lee Y.-S."/>
            <person name="Embley T.M."/>
            <person name="Coombs G.H."/>
            <person name="Mottram J.C."/>
            <person name="Tachezy J."/>
            <person name="Fraser-Liggett C.M."/>
            <person name="Johnson P.J."/>
        </authorList>
    </citation>
    <scope>NUCLEOTIDE SEQUENCE [LARGE SCALE GENOMIC DNA]</scope>
    <source>
        <strain evidence="2">G3</strain>
    </source>
</reference>
<evidence type="ECO:0000313" key="3">
    <source>
        <dbReference type="Proteomes" id="UP000001542"/>
    </source>
</evidence>
<reference evidence="2" key="1">
    <citation type="submission" date="2006-10" db="EMBL/GenBank/DDBJ databases">
        <authorList>
            <person name="Amadeo P."/>
            <person name="Zhao Q."/>
            <person name="Wortman J."/>
            <person name="Fraser-Liggett C."/>
            <person name="Carlton J."/>
        </authorList>
    </citation>
    <scope>NUCLEOTIDE SEQUENCE</scope>
    <source>
        <strain evidence="2">G3</strain>
    </source>
</reference>
<dbReference type="NCBIfam" id="TIGR01571">
    <property type="entry name" value="A_thal_Cys_rich"/>
    <property type="match status" value="1"/>
</dbReference>
<evidence type="ECO:0000256" key="1">
    <source>
        <dbReference type="SAM" id="MobiDB-lite"/>
    </source>
</evidence>
<dbReference type="PANTHER" id="PTHR15907">
    <property type="entry name" value="DUF614 FAMILY PROTEIN-RELATED"/>
    <property type="match status" value="1"/>
</dbReference>
<dbReference type="Pfam" id="PF04749">
    <property type="entry name" value="PLAC8"/>
    <property type="match status" value="1"/>
</dbReference>
<evidence type="ECO:0000313" key="2">
    <source>
        <dbReference type="EMBL" id="EAY04988.1"/>
    </source>
</evidence>
<proteinExistence type="predicted"/>
<organism evidence="2 3">
    <name type="scientific">Trichomonas vaginalis (strain ATCC PRA-98 / G3)</name>
    <dbReference type="NCBI Taxonomy" id="412133"/>
    <lineage>
        <taxon>Eukaryota</taxon>
        <taxon>Metamonada</taxon>
        <taxon>Parabasalia</taxon>
        <taxon>Trichomonadida</taxon>
        <taxon>Trichomonadidae</taxon>
        <taxon>Trichomonas</taxon>
    </lineage>
</organism>